<reference evidence="2 3" key="1">
    <citation type="journal article" date="2019" name="Environ. Microbiol.">
        <title>Species interactions and distinct microbial communities in high Arctic permafrost affected cryosols are associated with the CH4 and CO2 gas fluxes.</title>
        <authorList>
            <person name="Altshuler I."/>
            <person name="Hamel J."/>
            <person name="Turney S."/>
            <person name="Magnuson E."/>
            <person name="Levesque R."/>
            <person name="Greer C."/>
            <person name="Whyte L.G."/>
        </authorList>
    </citation>
    <scope>NUCLEOTIDE SEQUENCE [LARGE SCALE GENOMIC DNA]</scope>
    <source>
        <strain evidence="2 3">S5.1</strain>
    </source>
</reference>
<keyword evidence="3" id="KW-1185">Reference proteome</keyword>
<dbReference type="AlphaFoldDB" id="A0A502CNX6"/>
<organism evidence="2 3">
    <name type="scientific">Sphingomonas oligophenolica</name>
    <dbReference type="NCBI Taxonomy" id="301154"/>
    <lineage>
        <taxon>Bacteria</taxon>
        <taxon>Pseudomonadati</taxon>
        <taxon>Pseudomonadota</taxon>
        <taxon>Alphaproteobacteria</taxon>
        <taxon>Sphingomonadales</taxon>
        <taxon>Sphingomonadaceae</taxon>
        <taxon>Sphingomonas</taxon>
    </lineage>
</organism>
<dbReference type="RefSeq" id="WP_140867672.1">
    <property type="nucleotide sequence ID" value="NZ_RCZK01000002.1"/>
</dbReference>
<dbReference type="OrthoDB" id="7474595at2"/>
<proteinExistence type="predicted"/>
<gene>
    <name evidence="2" type="ORF">EAH84_03335</name>
</gene>
<keyword evidence="1" id="KW-1133">Transmembrane helix</keyword>
<protein>
    <recommendedName>
        <fullName evidence="4">Holin</fullName>
    </recommendedName>
</protein>
<feature type="transmembrane region" description="Helical" evidence="1">
    <location>
        <begin position="68"/>
        <end position="85"/>
    </location>
</feature>
<feature type="transmembrane region" description="Helical" evidence="1">
    <location>
        <begin position="12"/>
        <end position="30"/>
    </location>
</feature>
<name>A0A502CNX6_9SPHN</name>
<evidence type="ECO:0000313" key="3">
    <source>
        <dbReference type="Proteomes" id="UP000318413"/>
    </source>
</evidence>
<dbReference type="Proteomes" id="UP000318413">
    <property type="component" value="Unassembled WGS sequence"/>
</dbReference>
<feature type="transmembrane region" description="Helical" evidence="1">
    <location>
        <begin position="42"/>
        <end position="62"/>
    </location>
</feature>
<dbReference type="EMBL" id="RCZK01000002">
    <property type="protein sequence ID" value="TPG14354.1"/>
    <property type="molecule type" value="Genomic_DNA"/>
</dbReference>
<sequence length="120" mass="12604">MDKLLHEIAGAAMTFLVGLMPAALGAAVSLAYETGLTWSRRFVQMSVGIVVSYFATNAIGAVWPQQPFVIQAVGFVVGMIAFKATPKFIDGAADKVAGLPGAIVDRVLPKKDPPLTKDDG</sequence>
<evidence type="ECO:0000313" key="2">
    <source>
        <dbReference type="EMBL" id="TPG14354.1"/>
    </source>
</evidence>
<evidence type="ECO:0008006" key="4">
    <source>
        <dbReference type="Google" id="ProtNLM"/>
    </source>
</evidence>
<comment type="caution">
    <text evidence="2">The sequence shown here is derived from an EMBL/GenBank/DDBJ whole genome shotgun (WGS) entry which is preliminary data.</text>
</comment>
<keyword evidence="1" id="KW-0472">Membrane</keyword>
<keyword evidence="1" id="KW-0812">Transmembrane</keyword>
<accession>A0A502CNX6</accession>
<evidence type="ECO:0000256" key="1">
    <source>
        <dbReference type="SAM" id="Phobius"/>
    </source>
</evidence>